<feature type="compositionally biased region" description="Basic and acidic residues" evidence="1">
    <location>
        <begin position="83"/>
        <end position="95"/>
    </location>
</feature>
<comment type="caution">
    <text evidence="2">The sequence shown here is derived from an EMBL/GenBank/DDBJ whole genome shotgun (WGS) entry which is preliminary data.</text>
</comment>
<dbReference type="EMBL" id="JBBPBN010000012">
    <property type="protein sequence ID" value="KAK9028297.1"/>
    <property type="molecule type" value="Genomic_DNA"/>
</dbReference>
<keyword evidence="3" id="KW-1185">Reference proteome</keyword>
<evidence type="ECO:0000313" key="2">
    <source>
        <dbReference type="EMBL" id="KAK9028297.1"/>
    </source>
</evidence>
<sequence length="160" mass="16931">MTSTSLAHEPALVAELPAHAIDVVDSIVVANASTPVAESPAPMPGSVDAVELASTIEASSQGTHVAGTIADVCTPSEVSTSSHGDDARGKEKKTEEILNQPRSLKLIKSVGLLLPCKVGSPIQFHYESSEYRIGSLHHLSFFATKNLSNKSKSFNHSEQR</sequence>
<accession>A0ABR2STR0</accession>
<proteinExistence type="predicted"/>
<dbReference type="Proteomes" id="UP001396334">
    <property type="component" value="Unassembled WGS sequence"/>
</dbReference>
<organism evidence="2 3">
    <name type="scientific">Hibiscus sabdariffa</name>
    <name type="common">roselle</name>
    <dbReference type="NCBI Taxonomy" id="183260"/>
    <lineage>
        <taxon>Eukaryota</taxon>
        <taxon>Viridiplantae</taxon>
        <taxon>Streptophyta</taxon>
        <taxon>Embryophyta</taxon>
        <taxon>Tracheophyta</taxon>
        <taxon>Spermatophyta</taxon>
        <taxon>Magnoliopsida</taxon>
        <taxon>eudicotyledons</taxon>
        <taxon>Gunneridae</taxon>
        <taxon>Pentapetalae</taxon>
        <taxon>rosids</taxon>
        <taxon>malvids</taxon>
        <taxon>Malvales</taxon>
        <taxon>Malvaceae</taxon>
        <taxon>Malvoideae</taxon>
        <taxon>Hibiscus</taxon>
    </lineage>
</organism>
<reference evidence="2 3" key="1">
    <citation type="journal article" date="2024" name="G3 (Bethesda)">
        <title>Genome assembly of Hibiscus sabdariffa L. provides insights into metabolisms of medicinal natural products.</title>
        <authorList>
            <person name="Kim T."/>
        </authorList>
    </citation>
    <scope>NUCLEOTIDE SEQUENCE [LARGE SCALE GENOMIC DNA]</scope>
    <source>
        <strain evidence="2">TK-2024</strain>
        <tissue evidence="2">Old leaves</tissue>
    </source>
</reference>
<evidence type="ECO:0000256" key="1">
    <source>
        <dbReference type="SAM" id="MobiDB-lite"/>
    </source>
</evidence>
<evidence type="ECO:0000313" key="3">
    <source>
        <dbReference type="Proteomes" id="UP001396334"/>
    </source>
</evidence>
<name>A0ABR2STR0_9ROSI</name>
<feature type="region of interest" description="Disordered" evidence="1">
    <location>
        <begin position="73"/>
        <end position="95"/>
    </location>
</feature>
<protein>
    <submittedName>
        <fullName evidence="2">Uncharacterized protein</fullName>
    </submittedName>
</protein>
<gene>
    <name evidence="2" type="ORF">V6N11_068104</name>
</gene>